<proteinExistence type="predicted"/>
<dbReference type="SUPFAM" id="SSF54197">
    <property type="entry name" value="HIT-like"/>
    <property type="match status" value="1"/>
</dbReference>
<dbReference type="Gene3D" id="3.30.428.10">
    <property type="entry name" value="HIT-like"/>
    <property type="match status" value="1"/>
</dbReference>
<dbReference type="EMBL" id="CP108195">
    <property type="protein sequence ID" value="WTS13943.1"/>
    <property type="molecule type" value="Genomic_DNA"/>
</dbReference>
<dbReference type="AlphaFoldDB" id="A0AAU1UAH0"/>
<organism evidence="1">
    <name type="scientific">Streptomyces sp. NBC_00119</name>
    <dbReference type="NCBI Taxonomy" id="2975659"/>
    <lineage>
        <taxon>Bacteria</taxon>
        <taxon>Bacillati</taxon>
        <taxon>Actinomycetota</taxon>
        <taxon>Actinomycetes</taxon>
        <taxon>Kitasatosporales</taxon>
        <taxon>Streptomycetaceae</taxon>
        <taxon>Streptomyces</taxon>
    </lineage>
</organism>
<protein>
    <submittedName>
        <fullName evidence="1">Uncharacterized protein</fullName>
    </submittedName>
</protein>
<name>A0AAU1UAH0_9ACTN</name>
<dbReference type="InterPro" id="IPR036265">
    <property type="entry name" value="HIT-like_sf"/>
</dbReference>
<evidence type="ECO:0000313" key="1">
    <source>
        <dbReference type="EMBL" id="WTS13943.1"/>
    </source>
</evidence>
<gene>
    <name evidence="1" type="ORF">OHU69_24550</name>
</gene>
<reference evidence="1" key="1">
    <citation type="submission" date="2022-10" db="EMBL/GenBank/DDBJ databases">
        <title>The complete genomes of actinobacterial strains from the NBC collection.</title>
        <authorList>
            <person name="Joergensen T.S."/>
            <person name="Alvarez Arevalo M."/>
            <person name="Sterndorff E.B."/>
            <person name="Faurdal D."/>
            <person name="Vuksanovic O."/>
            <person name="Mourched A.-S."/>
            <person name="Charusanti P."/>
            <person name="Shaw S."/>
            <person name="Blin K."/>
            <person name="Weber T."/>
        </authorList>
    </citation>
    <scope>NUCLEOTIDE SEQUENCE</scope>
    <source>
        <strain evidence="1">NBC_00119</strain>
    </source>
</reference>
<accession>A0AAU1UAH0</accession>
<sequence>MPIRHVLHVSDLTGSESAELGPLLQRTSAAVTAAMNPEQVYVCLWSHADAVPGHLHFVVQPACRSDMTRHNAYGPVLQLAMFEADRMPGEAAVEEVCARLRAELGAPG</sequence>